<protein>
    <submittedName>
        <fullName evidence="4">LLM class flavin-dependent oxidoreductase</fullName>
    </submittedName>
</protein>
<evidence type="ECO:0000313" key="5">
    <source>
        <dbReference type="Proteomes" id="UP000320857"/>
    </source>
</evidence>
<dbReference type="InterPro" id="IPR050564">
    <property type="entry name" value="F420-G6PD/mer"/>
</dbReference>
<feature type="domain" description="Luciferase-like" evidence="2">
    <location>
        <begin position="3"/>
        <end position="306"/>
    </location>
</feature>
<dbReference type="Gene3D" id="3.20.20.30">
    <property type="entry name" value="Luciferase-like domain"/>
    <property type="match status" value="1"/>
</dbReference>
<dbReference type="GO" id="GO:0016705">
    <property type="term" value="F:oxidoreductase activity, acting on paired donors, with incorporation or reduction of molecular oxygen"/>
    <property type="evidence" value="ECO:0007669"/>
    <property type="project" value="InterPro"/>
</dbReference>
<keyword evidence="1" id="KW-0560">Oxidoreductase</keyword>
<evidence type="ECO:0000313" key="3">
    <source>
        <dbReference type="EMBL" id="MBB1260789.1"/>
    </source>
</evidence>
<gene>
    <name evidence="4" type="ORF">FNX44_012275</name>
    <name evidence="3" type="ORF">H3147_18455</name>
</gene>
<dbReference type="Proteomes" id="UP000517765">
    <property type="component" value="Unassembled WGS sequence"/>
</dbReference>
<reference evidence="4 5" key="1">
    <citation type="submission" date="2019-10" db="EMBL/GenBank/DDBJ databases">
        <title>Streptomyces sp. nov., a novel actinobacterium isolated from alkaline environment.</title>
        <authorList>
            <person name="Golinska P."/>
        </authorList>
    </citation>
    <scope>NUCLEOTIDE SEQUENCE [LARGE SCALE GENOMIC DNA]</scope>
    <source>
        <strain evidence="4 5">OF1</strain>
    </source>
</reference>
<accession>A0A5P0YQP4</accession>
<reference evidence="6" key="2">
    <citation type="submission" date="2020-05" db="EMBL/GenBank/DDBJ databases">
        <title>Classification of alakaliphilic streptomycetes isolated from an alkaline soil next to Lonar Crater, India and a proposal for the recognition of Streptomyces alkaliterrae sp. nov.</title>
        <authorList>
            <person name="Golinska P."/>
        </authorList>
    </citation>
    <scope>NUCLEOTIDE SEQUENCE [LARGE SCALE GENOMIC DNA]</scope>
    <source>
        <strain evidence="6">OF8</strain>
    </source>
</reference>
<dbReference type="InterPro" id="IPR036661">
    <property type="entry name" value="Luciferase-like_sf"/>
</dbReference>
<proteinExistence type="predicted"/>
<keyword evidence="5" id="KW-1185">Reference proteome</keyword>
<comment type="caution">
    <text evidence="4">The sequence shown here is derived from an EMBL/GenBank/DDBJ whole genome shotgun (WGS) entry which is preliminary data.</text>
</comment>
<dbReference type="SUPFAM" id="SSF51679">
    <property type="entry name" value="Bacterial luciferase-like"/>
    <property type="match status" value="1"/>
</dbReference>
<dbReference type="PANTHER" id="PTHR43244">
    <property type="match status" value="1"/>
</dbReference>
<sequence>MRFSLALPTGVVRPEQAVPFALLTQRTAAHRFWQGQGMVLDSHHLTVWLAGLGIRVPSGFGVSLMPLRAPYQAAVEARSVALSTGRSVVACFGPGGPAGQRGFQGRSYAGQLDACREYVHIVRGLLAHGETRLSGAEFATSARLAGLPAPDVSVGLGVLRARMAKLAGEVADVAVTWLGSASYLDGTLLPALREGAARRVRTGTDAGTGTGVDTHASPRPPRVTAYVPVALSGPGRAAAELAQAACGAHLQAPHYRDALRRSGIALEGDGGADDARKLVDGGVFLYGTVEEIHARLDEYRAIGVDEVVLHTSGVALTKGPRAAVDDLERVLEAAPDPAVR</sequence>
<reference evidence="3" key="3">
    <citation type="journal article" name="Syst. Appl. Microbiol.">
        <title>Streptomyces alkaliterrae sp. nov., isolated from an alkaline soil, and emended descriptions of Streptomyces alkaliphilus, Streptomyces calidiresistens and Streptomyces durbertensis.</title>
        <authorList>
            <person name="Swiecimska M."/>
            <person name="Golinska P."/>
            <person name="Nouioui I."/>
            <person name="Wypij M."/>
            <person name="Rai M."/>
            <person name="Sangal V."/>
            <person name="Goodfellow M."/>
        </authorList>
    </citation>
    <scope>NUCLEOTIDE SEQUENCE</scope>
    <source>
        <strain evidence="3">OF8</strain>
    </source>
</reference>
<evidence type="ECO:0000256" key="1">
    <source>
        <dbReference type="ARBA" id="ARBA00023002"/>
    </source>
</evidence>
<dbReference type="EMBL" id="JABJXA010000119">
    <property type="protein sequence ID" value="MBB1260789.1"/>
    <property type="molecule type" value="Genomic_DNA"/>
</dbReference>
<dbReference type="InterPro" id="IPR011251">
    <property type="entry name" value="Luciferase-like_dom"/>
</dbReference>
<dbReference type="EMBL" id="VJYK02000104">
    <property type="protein sequence ID" value="MQS02634.1"/>
    <property type="molecule type" value="Genomic_DNA"/>
</dbReference>
<evidence type="ECO:0000259" key="2">
    <source>
        <dbReference type="Pfam" id="PF00296"/>
    </source>
</evidence>
<dbReference type="AlphaFoldDB" id="A0A5P0YQP4"/>
<organism evidence="4 5">
    <name type="scientific">Streptomyces alkaliterrae</name>
    <dbReference type="NCBI Taxonomy" id="2213162"/>
    <lineage>
        <taxon>Bacteria</taxon>
        <taxon>Bacillati</taxon>
        <taxon>Actinomycetota</taxon>
        <taxon>Actinomycetes</taxon>
        <taxon>Kitasatosporales</taxon>
        <taxon>Streptomycetaceae</taxon>
        <taxon>Streptomyces</taxon>
    </lineage>
</organism>
<dbReference type="Pfam" id="PF00296">
    <property type="entry name" value="Bac_luciferase"/>
    <property type="match status" value="1"/>
</dbReference>
<evidence type="ECO:0000313" key="6">
    <source>
        <dbReference type="Proteomes" id="UP000517765"/>
    </source>
</evidence>
<dbReference type="Proteomes" id="UP000320857">
    <property type="component" value="Unassembled WGS sequence"/>
</dbReference>
<evidence type="ECO:0000313" key="4">
    <source>
        <dbReference type="EMBL" id="MQS02634.1"/>
    </source>
</evidence>
<name>A0A5P0YQP4_9ACTN</name>
<dbReference type="PANTHER" id="PTHR43244:SF1">
    <property type="entry name" value="5,10-METHYLENETETRAHYDROMETHANOPTERIN REDUCTASE"/>
    <property type="match status" value="1"/>
</dbReference>